<dbReference type="CDD" id="cd04301">
    <property type="entry name" value="NAT_SF"/>
    <property type="match status" value="1"/>
</dbReference>
<accession>A0A6F8VDY5</accession>
<keyword evidence="1 4" id="KW-0808">Transferase</keyword>
<dbReference type="SUPFAM" id="SSF55729">
    <property type="entry name" value="Acyl-CoA N-acyltransferases (Nat)"/>
    <property type="match status" value="1"/>
</dbReference>
<evidence type="ECO:0000313" key="5">
    <source>
        <dbReference type="Proteomes" id="UP000502260"/>
    </source>
</evidence>
<gene>
    <name evidence="4" type="ORF">SKTS_21930</name>
</gene>
<name>A0A6F8VDY5_9PROT</name>
<evidence type="ECO:0000313" key="4">
    <source>
        <dbReference type="EMBL" id="BCB27307.1"/>
    </source>
</evidence>
<dbReference type="RefSeq" id="WP_198420347.1">
    <property type="nucleotide sequence ID" value="NZ_AP022853.1"/>
</dbReference>
<dbReference type="KEGG" id="slac:SKTS_21930"/>
<proteinExistence type="predicted"/>
<dbReference type="PANTHER" id="PTHR43877:SF8">
    <property type="entry name" value="N-ACETYLGLUTAMATE SYNTHASE-RELATED"/>
    <property type="match status" value="1"/>
</dbReference>
<dbReference type="PROSITE" id="PS51257">
    <property type="entry name" value="PROKAR_LIPOPROTEIN"/>
    <property type="match status" value="1"/>
</dbReference>
<dbReference type="PANTHER" id="PTHR43877">
    <property type="entry name" value="AMINOALKYLPHOSPHONATE N-ACETYLTRANSFERASE-RELATED-RELATED"/>
    <property type="match status" value="1"/>
</dbReference>
<dbReference type="InterPro" id="IPR050832">
    <property type="entry name" value="Bact_Acetyltransf"/>
</dbReference>
<dbReference type="Gene3D" id="3.40.630.30">
    <property type="match status" value="1"/>
</dbReference>
<reference evidence="5" key="1">
    <citation type="submission" date="2020-03" db="EMBL/GenBank/DDBJ databases">
        <title>Complete genome sequence of sulfur-oxidizing bacterium skT11.</title>
        <authorList>
            <person name="Kanda M."/>
            <person name="Kojima H."/>
            <person name="Fukui M."/>
        </authorList>
    </citation>
    <scope>NUCLEOTIDE SEQUENCE [LARGE SCALE GENOMIC DNA]</scope>
    <source>
        <strain evidence="5">skT11</strain>
    </source>
</reference>
<dbReference type="Pfam" id="PF00583">
    <property type="entry name" value="Acetyltransf_1"/>
    <property type="match status" value="1"/>
</dbReference>
<feature type="domain" description="N-acetyltransferase" evidence="3">
    <location>
        <begin position="8"/>
        <end position="149"/>
    </location>
</feature>
<protein>
    <submittedName>
        <fullName evidence="4">N-acetyltransferase</fullName>
    </submittedName>
</protein>
<dbReference type="AlphaFoldDB" id="A0A6F8VDY5"/>
<sequence length="149" mass="16821">MVKPENSVEIFPLSTGDYIAAMALWQGCDGIRLRPENTSEWSFRRFLARNSGVCLGAWEADRLVGAVLVGHDSLRAYLYHLAVAETHRRQGIARQLVQAVLKELNRIDITKAHLFVETDNEVGLSFWRAIGAEQRTDLTVFSLTVRTIH</sequence>
<keyword evidence="5" id="KW-1185">Reference proteome</keyword>
<dbReference type="PROSITE" id="PS51186">
    <property type="entry name" value="GNAT"/>
    <property type="match status" value="1"/>
</dbReference>
<dbReference type="InterPro" id="IPR016181">
    <property type="entry name" value="Acyl_CoA_acyltransferase"/>
</dbReference>
<evidence type="ECO:0000256" key="1">
    <source>
        <dbReference type="ARBA" id="ARBA00022679"/>
    </source>
</evidence>
<dbReference type="InterPro" id="IPR000182">
    <property type="entry name" value="GNAT_dom"/>
</dbReference>
<evidence type="ECO:0000259" key="3">
    <source>
        <dbReference type="PROSITE" id="PS51186"/>
    </source>
</evidence>
<organism evidence="4 5">
    <name type="scientific">Sulfurimicrobium lacus</name>
    <dbReference type="NCBI Taxonomy" id="2715678"/>
    <lineage>
        <taxon>Bacteria</taxon>
        <taxon>Pseudomonadati</taxon>
        <taxon>Pseudomonadota</taxon>
        <taxon>Betaproteobacteria</taxon>
        <taxon>Nitrosomonadales</taxon>
        <taxon>Sulfuricellaceae</taxon>
        <taxon>Sulfurimicrobium</taxon>
    </lineage>
</organism>
<dbReference type="GO" id="GO:0016747">
    <property type="term" value="F:acyltransferase activity, transferring groups other than amino-acyl groups"/>
    <property type="evidence" value="ECO:0007669"/>
    <property type="project" value="InterPro"/>
</dbReference>
<dbReference type="EMBL" id="AP022853">
    <property type="protein sequence ID" value="BCB27307.1"/>
    <property type="molecule type" value="Genomic_DNA"/>
</dbReference>
<evidence type="ECO:0000256" key="2">
    <source>
        <dbReference type="ARBA" id="ARBA00023315"/>
    </source>
</evidence>
<keyword evidence="2" id="KW-0012">Acyltransferase</keyword>
<dbReference type="Proteomes" id="UP000502260">
    <property type="component" value="Chromosome"/>
</dbReference>